<gene>
    <name evidence="8" type="ORF">AAFC00_004611</name>
</gene>
<evidence type="ECO:0008006" key="10">
    <source>
        <dbReference type="Google" id="ProtNLM"/>
    </source>
</evidence>
<proteinExistence type="predicted"/>
<dbReference type="Gene3D" id="1.20.1270.60">
    <property type="entry name" value="Arfaptin homology (AH) domain/BAR domain"/>
    <property type="match status" value="1"/>
</dbReference>
<dbReference type="CDD" id="cd13280">
    <property type="entry name" value="PH_SIP3"/>
    <property type="match status" value="1"/>
</dbReference>
<organism evidence="8 9">
    <name type="scientific">Neodothiora populina</name>
    <dbReference type="NCBI Taxonomy" id="2781224"/>
    <lineage>
        <taxon>Eukaryota</taxon>
        <taxon>Fungi</taxon>
        <taxon>Dikarya</taxon>
        <taxon>Ascomycota</taxon>
        <taxon>Pezizomycotina</taxon>
        <taxon>Dothideomycetes</taxon>
        <taxon>Dothideomycetidae</taxon>
        <taxon>Dothideales</taxon>
        <taxon>Dothioraceae</taxon>
        <taxon>Neodothiora</taxon>
    </lineage>
</organism>
<comment type="subcellular location">
    <subcellularLocation>
        <location evidence="1">Membrane</location>
    </subcellularLocation>
</comment>
<accession>A0ABR3P2K1</accession>
<evidence type="ECO:0000256" key="4">
    <source>
        <dbReference type="ARBA" id="ARBA00023136"/>
    </source>
</evidence>
<keyword evidence="3" id="KW-1133">Transmembrane helix</keyword>
<dbReference type="InterPro" id="IPR027267">
    <property type="entry name" value="AH/BAR_dom_sf"/>
</dbReference>
<evidence type="ECO:0000256" key="5">
    <source>
        <dbReference type="SAM" id="MobiDB-lite"/>
    </source>
</evidence>
<dbReference type="InterPro" id="IPR004148">
    <property type="entry name" value="BAR_dom"/>
</dbReference>
<dbReference type="PROSITE" id="PS50003">
    <property type="entry name" value="PH_DOMAIN"/>
    <property type="match status" value="1"/>
</dbReference>
<dbReference type="PROSITE" id="PS51778">
    <property type="entry name" value="VAST"/>
    <property type="match status" value="1"/>
</dbReference>
<dbReference type="InterPro" id="IPR031968">
    <property type="entry name" value="VASt"/>
</dbReference>
<dbReference type="InterPro" id="IPR039463">
    <property type="entry name" value="Sip3/Lam1_BAR"/>
</dbReference>
<protein>
    <recommendedName>
        <fullName evidence="10">Transcription factor SipA3</fullName>
    </recommendedName>
</protein>
<evidence type="ECO:0000256" key="2">
    <source>
        <dbReference type="ARBA" id="ARBA00022692"/>
    </source>
</evidence>
<evidence type="ECO:0000259" key="6">
    <source>
        <dbReference type="PROSITE" id="PS50003"/>
    </source>
</evidence>
<dbReference type="InterPro" id="IPR001849">
    <property type="entry name" value="PH_domain"/>
</dbReference>
<evidence type="ECO:0000313" key="8">
    <source>
        <dbReference type="EMBL" id="KAL1297017.1"/>
    </source>
</evidence>
<dbReference type="Pfam" id="PF00169">
    <property type="entry name" value="PH"/>
    <property type="match status" value="1"/>
</dbReference>
<dbReference type="Proteomes" id="UP001562354">
    <property type="component" value="Unassembled WGS sequence"/>
</dbReference>
<evidence type="ECO:0000259" key="7">
    <source>
        <dbReference type="PROSITE" id="PS51778"/>
    </source>
</evidence>
<sequence>MAATTGTGNLQPGLVPVARPLSLIPVGLKEAALDSPTFRATALHFAAQFESVEAWLKDYVKQATKLADRFQSLSQEFDSFKRFPVPPPLDITPALLDHDYTLLATTRHADGAREYLQTIFRNIEKSRATVVTPLNNFVKEELRVFKDAKDALKRAQRDFDAELARYASQAKTKEPSSLREDAFKLHEARKHYLKASMDFCIQAPNFRASLDKLLVKVCSDQWKDFRTSREATAATFAKWGSEMERIRGWSKEMDESEPVFKRELLIARRQIEDSAEMAVRPSRELEDYAASTVPFLGSSSMQSPTRPTHPEYHVAEKQGWLFLKTVPPKPARTSWPRRWFFVKNGIFGWLLHGATSGGVEESEKIGVLLCSIRPAVQEERRFCFEVKTKDATIVLQAETQTELLQWIAAFDLAKRKALEADRSPGASSANLAFAVSPPVSPDFAAKVNDGHLSQSGDEALPVIDAGVLAGRSSFDVSTSRRSTMLDNESSRERIMSKLDLHRKSQAERSSAAGGIASLISASHSVLPVGPSSPKQGEHHRSFTMPVSSFAPSTLANPPAPTNLSERAVAVSRDRGTGFDKDDGDGMPSGIMANLWGSTNWSYNNRRTRDMMSPPSNSPKMRPKASVDDMSISGSAFDTPKNPTLSHRKTLSVGNSLDMTRASQLSLDEAINDYPLTLKADDALSLKAHDAQFRVLFTDVPRSEKVVLVFTAMWSPNEQQEFPGRVYVTTNSIYFYSNHFGMILITEIGLTSIDEVTAAPGRENECDYIFLHLKESPRNPESRRVTVKTFLASLKLLQRRLDYLVRNANLDTPASLEEVFKVFAKISVEDPSKSPSLQSWEELGYSQGEDNEVRGPKDRPGNLKASLRIDGTLYGERAGRTGREVTKFRLPAQPVVYKPAGAGDATVVKDFNISAKALFHVMFGDRSAVFQILYRHRPVTNIKQTPWTHNPQGRLVRQFTCTVHDGREIEADTQSIDVMNDHLCYVVTQTQSPWHLPLSTSFRIVTKFIITHSAKSKAKLAVFNEVVWQGDSAAPKKLAISQRLIEKQALRDYEADAVDLTDVAADQVSKLGARSKTNKAMQIYGAVGQSTQTTQVAPSDLPETTTLKPRKLFKQRSLVDLYVESALAESFRLFTMVIDLGIALLKSLAGVATAHSLLVGLLLVSAMYNTWYNYRDGLSWYHERSAGKFMARLGVKSDATVARAIYLSDIDDLITVPGMIHVNSSVAATGSTLEQQEGEWNTCRGTFSDIITASDTETASSHEPGAVKGPTKRAVARLQRTRHSLARYRHDLLVAMRVVNRVEEEVVQAEWEDWVREEERKCRRVEDMLASRKKDKGQGKSKGEMAIEEDLGEGFVEYCNSCHEAAASMSTRH</sequence>
<evidence type="ECO:0000256" key="1">
    <source>
        <dbReference type="ARBA" id="ARBA00004370"/>
    </source>
</evidence>
<dbReference type="Gene3D" id="2.30.29.30">
    <property type="entry name" value="Pleckstrin-homology domain (PH domain)/Phosphotyrosine-binding domain (PTB)"/>
    <property type="match status" value="2"/>
</dbReference>
<dbReference type="EMBL" id="JBFMKM010000016">
    <property type="protein sequence ID" value="KAL1297017.1"/>
    <property type="molecule type" value="Genomic_DNA"/>
</dbReference>
<dbReference type="InterPro" id="IPR011993">
    <property type="entry name" value="PH-like_dom_sf"/>
</dbReference>
<dbReference type="InterPro" id="IPR042067">
    <property type="entry name" value="Sip3_PH"/>
</dbReference>
<reference evidence="8 9" key="1">
    <citation type="submission" date="2024-07" db="EMBL/GenBank/DDBJ databases">
        <title>Draft sequence of the Neodothiora populina.</title>
        <authorList>
            <person name="Drown D.D."/>
            <person name="Schuette U.S."/>
            <person name="Buechlein A.B."/>
            <person name="Rusch D.R."/>
            <person name="Winton L.W."/>
            <person name="Adams G.A."/>
        </authorList>
    </citation>
    <scope>NUCLEOTIDE SEQUENCE [LARGE SCALE GENOMIC DNA]</scope>
    <source>
        <strain evidence="8 9">CPC 39397</strain>
    </source>
</reference>
<comment type="caution">
    <text evidence="8">The sequence shown here is derived from an EMBL/GenBank/DDBJ whole genome shotgun (WGS) entry which is preliminary data.</text>
</comment>
<feature type="compositionally biased region" description="Basic and acidic residues" evidence="5">
    <location>
        <begin position="850"/>
        <end position="860"/>
    </location>
</feature>
<dbReference type="SMART" id="SM00233">
    <property type="entry name" value="PH"/>
    <property type="match status" value="1"/>
</dbReference>
<dbReference type="GeneID" id="95978311"/>
<dbReference type="RefSeq" id="XP_069196699.1">
    <property type="nucleotide sequence ID" value="XM_069344281.1"/>
</dbReference>
<keyword evidence="4" id="KW-0472">Membrane</keyword>
<keyword evidence="2" id="KW-0812">Transmembrane</keyword>
<dbReference type="CDD" id="cd07609">
    <property type="entry name" value="BAR_SIP3_fungi"/>
    <property type="match status" value="1"/>
</dbReference>
<dbReference type="SUPFAM" id="SSF50729">
    <property type="entry name" value="PH domain-like"/>
    <property type="match status" value="1"/>
</dbReference>
<name>A0ABR3P2K1_9PEZI</name>
<dbReference type="PANTHER" id="PTHR14248">
    <property type="entry name" value="CYCLIN Y, ISOFORM A"/>
    <property type="match status" value="1"/>
</dbReference>
<feature type="region of interest" description="Disordered" evidence="5">
    <location>
        <begin position="830"/>
        <end position="861"/>
    </location>
</feature>
<dbReference type="Pfam" id="PF16746">
    <property type="entry name" value="BAR_3"/>
    <property type="match status" value="1"/>
</dbReference>
<dbReference type="Pfam" id="PF16016">
    <property type="entry name" value="VASt"/>
    <property type="match status" value="1"/>
</dbReference>
<evidence type="ECO:0000313" key="9">
    <source>
        <dbReference type="Proteomes" id="UP001562354"/>
    </source>
</evidence>
<evidence type="ECO:0000256" key="3">
    <source>
        <dbReference type="ARBA" id="ARBA00022989"/>
    </source>
</evidence>
<dbReference type="SUPFAM" id="SSF103657">
    <property type="entry name" value="BAR/IMD domain-like"/>
    <property type="match status" value="1"/>
</dbReference>
<keyword evidence="9" id="KW-1185">Reference proteome</keyword>
<feature type="domain" description="PH" evidence="6">
    <location>
        <begin position="314"/>
        <end position="415"/>
    </location>
</feature>
<feature type="domain" description="VASt" evidence="7">
    <location>
        <begin position="901"/>
        <end position="1071"/>
    </location>
</feature>